<dbReference type="Proteomes" id="UP001242811">
    <property type="component" value="Unassembled WGS sequence"/>
</dbReference>
<gene>
    <name evidence="1" type="ORF">QOZ95_005529</name>
</gene>
<dbReference type="GO" id="GO:0016787">
    <property type="term" value="F:hydrolase activity"/>
    <property type="evidence" value="ECO:0007669"/>
    <property type="project" value="UniProtKB-KW"/>
</dbReference>
<proteinExistence type="predicted"/>
<evidence type="ECO:0000313" key="1">
    <source>
        <dbReference type="EMBL" id="MDQ0497310.1"/>
    </source>
</evidence>
<evidence type="ECO:0000313" key="2">
    <source>
        <dbReference type="Proteomes" id="UP001242811"/>
    </source>
</evidence>
<accession>A0ABU0L7Q4</accession>
<name>A0ABU0L7Q4_9BACL</name>
<dbReference type="EMBL" id="JAUSWA010000069">
    <property type="protein sequence ID" value="MDQ0497310.1"/>
    <property type="molecule type" value="Genomic_DNA"/>
</dbReference>
<protein>
    <submittedName>
        <fullName evidence="1">NTP pyrophosphatase (Non-canonical NTP hydrolase)</fullName>
    </submittedName>
</protein>
<keyword evidence="2" id="KW-1185">Reference proteome</keyword>
<organism evidence="1 2">
    <name type="scientific">Paenibacillus brasilensis</name>
    <dbReference type="NCBI Taxonomy" id="128574"/>
    <lineage>
        <taxon>Bacteria</taxon>
        <taxon>Bacillati</taxon>
        <taxon>Bacillota</taxon>
        <taxon>Bacilli</taxon>
        <taxon>Bacillales</taxon>
        <taxon>Paenibacillaceae</taxon>
        <taxon>Paenibacillus</taxon>
    </lineage>
</organism>
<dbReference type="RefSeq" id="WP_167518783.1">
    <property type="nucleotide sequence ID" value="NZ_CP045298.1"/>
</dbReference>
<sequence length="56" mass="6885">MEIDNVAKVVHEMAQMFEKSYWMIWTEYTHPAISEKFKFEEVSECLDYMYPDREDI</sequence>
<keyword evidence="1" id="KW-0378">Hydrolase</keyword>
<reference evidence="1 2" key="1">
    <citation type="submission" date="2023-07" db="EMBL/GenBank/DDBJ databases">
        <title>Genomic Encyclopedia of Type Strains, Phase IV (KMG-IV): sequencing the most valuable type-strain genomes for metagenomic binning, comparative biology and taxonomic classification.</title>
        <authorList>
            <person name="Goeker M."/>
        </authorList>
    </citation>
    <scope>NUCLEOTIDE SEQUENCE [LARGE SCALE GENOMIC DNA]</scope>
    <source>
        <strain evidence="1 2">DSM 14914</strain>
    </source>
</reference>
<comment type="caution">
    <text evidence="1">The sequence shown here is derived from an EMBL/GenBank/DDBJ whole genome shotgun (WGS) entry which is preliminary data.</text>
</comment>